<dbReference type="EMBL" id="CP121682">
    <property type="protein sequence ID" value="WGD42863.1"/>
    <property type="molecule type" value="Genomic_DNA"/>
</dbReference>
<name>A0ABY8K8M6_9ACTN</name>
<proteinExistence type="predicted"/>
<keyword evidence="2" id="KW-1185">Reference proteome</keyword>
<dbReference type="InterPro" id="IPR029074">
    <property type="entry name" value="Imm49"/>
</dbReference>
<dbReference type="RefSeq" id="WP_279335915.1">
    <property type="nucleotide sequence ID" value="NZ_CP121682.1"/>
</dbReference>
<sequence length="294" mass="32753">MNVVTSVPRHDFRTDNAAEAMAPLADGTRRVLDRLERSEMSRRRALSSTLTMAKWRCLTDPESAGLETWEAWVTAMQVGCALFDSATAAEGPVPCRIGSAGEVKTLPATGPTPYTHAGAWLTSVYLATICRENDRLDRLMQVPVSFLRASVPEGAVFDDYVYDWVEALQSYWAGRATEMWDKLVSAVKGTDPERESVTDKETMLKILYPPLELFHRFQLREIDQFNTALVDAATGHKQFWAGDVARALSGDGLVALAPLALACMAYDNEFPVEVESDYLPKHLLRRSWVGEFET</sequence>
<reference evidence="1 2" key="1">
    <citation type="submission" date="2023-03" db="EMBL/GenBank/DDBJ databases">
        <authorList>
            <person name="Mo P."/>
        </authorList>
    </citation>
    <scope>NUCLEOTIDE SEQUENCE [LARGE SCALE GENOMIC DNA]</scope>
    <source>
        <strain evidence="1 2">HUAS 5</strain>
    </source>
</reference>
<dbReference type="Proteomes" id="UP001216440">
    <property type="component" value="Chromosome"/>
</dbReference>
<organism evidence="1 2">
    <name type="scientific">Streptomyces cathayae</name>
    <dbReference type="NCBI Taxonomy" id="3031124"/>
    <lineage>
        <taxon>Bacteria</taxon>
        <taxon>Bacillati</taxon>
        <taxon>Actinomycetota</taxon>
        <taxon>Actinomycetes</taxon>
        <taxon>Kitasatosporales</taxon>
        <taxon>Streptomycetaceae</taxon>
        <taxon>Streptomyces</taxon>
    </lineage>
</organism>
<evidence type="ECO:0000313" key="2">
    <source>
        <dbReference type="Proteomes" id="UP001216440"/>
    </source>
</evidence>
<evidence type="ECO:0000313" key="1">
    <source>
        <dbReference type="EMBL" id="WGD42863.1"/>
    </source>
</evidence>
<dbReference type="Pfam" id="PF15575">
    <property type="entry name" value="Imm49"/>
    <property type="match status" value="1"/>
</dbReference>
<accession>A0ABY8K8M6</accession>
<protein>
    <submittedName>
        <fullName evidence="1">Immunity 49 family protein</fullName>
    </submittedName>
</protein>
<gene>
    <name evidence="1" type="ORF">PYS65_23505</name>
</gene>